<dbReference type="AlphaFoldDB" id="A0A2T5BZH3"/>
<sequence>MKRRLKYWWHLLLLVVLLPGCAKTDEDVGRPENFLQVQDRVYELNYGYLEDWGRGDYYQGDNVDLVLVSEGISINFDNYDVSGSGHILYLELFTDRKAGVARGKYRYSNAEPYQTGTFDDGEYLVNFDIVTEEAQSVGYFKSGVVTVKRRGAVYEITIHGTDLAGRKITGFYKGRLKLLDVESFFQMSTEELDRDRFQILPDVY</sequence>
<accession>A0A2T5BZH3</accession>
<evidence type="ECO:0000313" key="3">
    <source>
        <dbReference type="Proteomes" id="UP000243525"/>
    </source>
</evidence>
<evidence type="ECO:0000256" key="1">
    <source>
        <dbReference type="SAM" id="SignalP"/>
    </source>
</evidence>
<dbReference type="OrthoDB" id="1123335at2"/>
<reference evidence="2 3" key="1">
    <citation type="submission" date="2018-04" db="EMBL/GenBank/DDBJ databases">
        <title>Genomic Encyclopedia of Archaeal and Bacterial Type Strains, Phase II (KMG-II): from individual species to whole genera.</title>
        <authorList>
            <person name="Goeker M."/>
        </authorList>
    </citation>
    <scope>NUCLEOTIDE SEQUENCE [LARGE SCALE GENOMIC DNA]</scope>
    <source>
        <strain evidence="2 3">DSM 28823</strain>
    </source>
</reference>
<name>A0A2T5BZH3_9BACT</name>
<feature type="signal peptide" evidence="1">
    <location>
        <begin position="1"/>
        <end position="24"/>
    </location>
</feature>
<organism evidence="2 3">
    <name type="scientific">Mangrovibacterium marinum</name>
    <dbReference type="NCBI Taxonomy" id="1639118"/>
    <lineage>
        <taxon>Bacteria</taxon>
        <taxon>Pseudomonadati</taxon>
        <taxon>Bacteroidota</taxon>
        <taxon>Bacteroidia</taxon>
        <taxon>Marinilabiliales</taxon>
        <taxon>Prolixibacteraceae</taxon>
        <taxon>Mangrovibacterium</taxon>
    </lineage>
</organism>
<gene>
    <name evidence="2" type="ORF">C8N47_11430</name>
</gene>
<protein>
    <recommendedName>
        <fullName evidence="4">Lipoprotein</fullName>
    </recommendedName>
</protein>
<dbReference type="RefSeq" id="WP_107823050.1">
    <property type="nucleotide sequence ID" value="NZ_OY782574.1"/>
</dbReference>
<proteinExistence type="predicted"/>
<comment type="caution">
    <text evidence="2">The sequence shown here is derived from an EMBL/GenBank/DDBJ whole genome shotgun (WGS) entry which is preliminary data.</text>
</comment>
<evidence type="ECO:0000313" key="2">
    <source>
        <dbReference type="EMBL" id="PTN07687.1"/>
    </source>
</evidence>
<keyword evidence="1" id="KW-0732">Signal</keyword>
<dbReference type="Proteomes" id="UP000243525">
    <property type="component" value="Unassembled WGS sequence"/>
</dbReference>
<dbReference type="EMBL" id="QAAD01000014">
    <property type="protein sequence ID" value="PTN07687.1"/>
    <property type="molecule type" value="Genomic_DNA"/>
</dbReference>
<feature type="chain" id="PRO_5015551014" description="Lipoprotein" evidence="1">
    <location>
        <begin position="25"/>
        <end position="204"/>
    </location>
</feature>
<keyword evidence="3" id="KW-1185">Reference proteome</keyword>
<evidence type="ECO:0008006" key="4">
    <source>
        <dbReference type="Google" id="ProtNLM"/>
    </source>
</evidence>